<dbReference type="Proteomes" id="UP000694892">
    <property type="component" value="Chromosome 2S"/>
</dbReference>
<evidence type="ECO:0000313" key="2">
    <source>
        <dbReference type="Proteomes" id="UP000694892"/>
    </source>
</evidence>
<name>A0A974DIT9_XENLA</name>
<dbReference type="EMBL" id="CM004469">
    <property type="protein sequence ID" value="OCT92804.1"/>
    <property type="molecule type" value="Genomic_DNA"/>
</dbReference>
<sequence length="73" mass="8301">MGRVPIGTSVLLVVNNIKLHSMAWTTTDGTFVNVGEARLQLGEHQSNTVPDRQLFEKHRHGLEQCKRNFKETE</sequence>
<dbReference type="AlphaFoldDB" id="A0A974DIT9"/>
<evidence type="ECO:0000313" key="1">
    <source>
        <dbReference type="EMBL" id="OCT92804.1"/>
    </source>
</evidence>
<reference evidence="2" key="1">
    <citation type="journal article" date="2016" name="Nature">
        <title>Genome evolution in the allotetraploid frog Xenopus laevis.</title>
        <authorList>
            <person name="Session A.M."/>
            <person name="Uno Y."/>
            <person name="Kwon T."/>
            <person name="Chapman J.A."/>
            <person name="Toyoda A."/>
            <person name="Takahashi S."/>
            <person name="Fukui A."/>
            <person name="Hikosaka A."/>
            <person name="Suzuki A."/>
            <person name="Kondo M."/>
            <person name="van Heeringen S.J."/>
            <person name="Quigley I."/>
            <person name="Heinz S."/>
            <person name="Ogino H."/>
            <person name="Ochi H."/>
            <person name="Hellsten U."/>
            <person name="Lyons J.B."/>
            <person name="Simakov O."/>
            <person name="Putnam N."/>
            <person name="Stites J."/>
            <person name="Kuroki Y."/>
            <person name="Tanaka T."/>
            <person name="Michiue T."/>
            <person name="Watanabe M."/>
            <person name="Bogdanovic O."/>
            <person name="Lister R."/>
            <person name="Georgiou G."/>
            <person name="Paranjpe S.S."/>
            <person name="van Kruijsbergen I."/>
            <person name="Shu S."/>
            <person name="Carlson J."/>
            <person name="Kinoshita T."/>
            <person name="Ohta Y."/>
            <person name="Mawaribuchi S."/>
            <person name="Jenkins J."/>
            <person name="Grimwood J."/>
            <person name="Schmutz J."/>
            <person name="Mitros T."/>
            <person name="Mozaffari S.V."/>
            <person name="Suzuki Y."/>
            <person name="Haramoto Y."/>
            <person name="Yamamoto T.S."/>
            <person name="Takagi C."/>
            <person name="Heald R."/>
            <person name="Miller K."/>
            <person name="Haudenschild C."/>
            <person name="Kitzman J."/>
            <person name="Nakayama T."/>
            <person name="Izutsu Y."/>
            <person name="Robert J."/>
            <person name="Fortriede J."/>
            <person name="Burns K."/>
            <person name="Lotay V."/>
            <person name="Karimi K."/>
            <person name="Yasuoka Y."/>
            <person name="Dichmann D.S."/>
            <person name="Flajnik M.F."/>
            <person name="Houston D.W."/>
            <person name="Shendure J."/>
            <person name="DuPasquier L."/>
            <person name="Vize P.D."/>
            <person name="Zorn A.M."/>
            <person name="Ito M."/>
            <person name="Marcotte E.M."/>
            <person name="Wallingford J.B."/>
            <person name="Ito Y."/>
            <person name="Asashima M."/>
            <person name="Ueno N."/>
            <person name="Matsuda Y."/>
            <person name="Veenstra G.J."/>
            <person name="Fujiyama A."/>
            <person name="Harland R.M."/>
            <person name="Taira M."/>
            <person name="Rokhsar D.S."/>
        </authorList>
    </citation>
    <scope>NUCLEOTIDE SEQUENCE [LARGE SCALE GENOMIC DNA]</scope>
    <source>
        <strain evidence="2">J</strain>
    </source>
</reference>
<organism evidence="1 2">
    <name type="scientific">Xenopus laevis</name>
    <name type="common">African clawed frog</name>
    <dbReference type="NCBI Taxonomy" id="8355"/>
    <lineage>
        <taxon>Eukaryota</taxon>
        <taxon>Metazoa</taxon>
        <taxon>Chordata</taxon>
        <taxon>Craniata</taxon>
        <taxon>Vertebrata</taxon>
        <taxon>Euteleostomi</taxon>
        <taxon>Amphibia</taxon>
        <taxon>Batrachia</taxon>
        <taxon>Anura</taxon>
        <taxon>Pipoidea</taxon>
        <taxon>Pipidae</taxon>
        <taxon>Xenopodinae</taxon>
        <taxon>Xenopus</taxon>
        <taxon>Xenopus</taxon>
    </lineage>
</organism>
<gene>
    <name evidence="1" type="ORF">XELAEV_18015868mg</name>
</gene>
<proteinExistence type="predicted"/>
<accession>A0A974DIT9</accession>
<protein>
    <submittedName>
        <fullName evidence="1">Uncharacterized protein</fullName>
    </submittedName>
</protein>